<evidence type="ECO:0000313" key="1">
    <source>
        <dbReference type="EMBL" id="SNT40539.1"/>
    </source>
</evidence>
<keyword evidence="1" id="KW-0808">Transferase</keyword>
<reference evidence="2" key="1">
    <citation type="submission" date="2017-06" db="EMBL/GenBank/DDBJ databases">
        <authorList>
            <person name="Varghese N."/>
            <person name="Submissions S."/>
        </authorList>
    </citation>
    <scope>NUCLEOTIDE SEQUENCE [LARGE SCALE GENOMIC DNA]</scope>
    <source>
        <strain evidence="2">JCM 23211</strain>
    </source>
</reference>
<accession>A0A239MFH1</accession>
<proteinExistence type="predicted"/>
<organism evidence="1 2">
    <name type="scientific">Rhodococcoides kyotonense</name>
    <dbReference type="NCBI Taxonomy" id="398843"/>
    <lineage>
        <taxon>Bacteria</taxon>
        <taxon>Bacillati</taxon>
        <taxon>Actinomycetota</taxon>
        <taxon>Actinomycetes</taxon>
        <taxon>Mycobacteriales</taxon>
        <taxon>Nocardiaceae</taxon>
        <taxon>Rhodococcoides</taxon>
    </lineage>
</organism>
<gene>
    <name evidence="1" type="ORF">SAMN05421642_11776</name>
</gene>
<dbReference type="AlphaFoldDB" id="A0A239MFH1"/>
<dbReference type="EMBL" id="FZOW01000017">
    <property type="protein sequence ID" value="SNT40539.1"/>
    <property type="molecule type" value="Genomic_DNA"/>
</dbReference>
<dbReference type="Pfam" id="PF13692">
    <property type="entry name" value="Glyco_trans_1_4"/>
    <property type="match status" value="1"/>
</dbReference>
<dbReference type="GO" id="GO:0016740">
    <property type="term" value="F:transferase activity"/>
    <property type="evidence" value="ECO:0007669"/>
    <property type="project" value="UniProtKB-KW"/>
</dbReference>
<dbReference type="Gene3D" id="3.40.50.2000">
    <property type="entry name" value="Glycogen Phosphorylase B"/>
    <property type="match status" value="1"/>
</dbReference>
<dbReference type="SUPFAM" id="SSF53756">
    <property type="entry name" value="UDP-Glycosyltransferase/glycogen phosphorylase"/>
    <property type="match status" value="1"/>
</dbReference>
<sequence length="325" mass="35684">MKSINQTGLFISWIGYHGRSDAVATMMNYTPVFVEPTQKNVLFKYAISCYRTVGILRANSPRVVALMLPPIPLLLIVRLYGWFRPVVIIADLHTGVFLNPKWRWALPATFKLLKKSDIALVTNAELKQWCERAGVAGFALHDPLPSAPQEIFGTKKRNTVVVPLSYANDEPVLEILKAASLTPSLTWYFTGRAPTSVAAAAPANVIFTGFLEQRDYETLIYESSVIVALTVRPHTMQRAAYEALASGTAIVTSDFPELREYFGTCANYTAAQSDSIADAVVEAQTGQDAALKQLSGLAQDKRAETTEAIETLLKIIDSRLDGANV</sequence>
<keyword evidence="2" id="KW-1185">Reference proteome</keyword>
<dbReference type="Proteomes" id="UP000198327">
    <property type="component" value="Unassembled WGS sequence"/>
</dbReference>
<protein>
    <submittedName>
        <fullName evidence="1">Glycosyl transferases group 1</fullName>
    </submittedName>
</protein>
<dbReference type="RefSeq" id="WP_089250875.1">
    <property type="nucleotide sequence ID" value="NZ_FZOW01000017.1"/>
</dbReference>
<dbReference type="OrthoDB" id="4459130at2"/>
<name>A0A239MFH1_9NOCA</name>
<evidence type="ECO:0000313" key="2">
    <source>
        <dbReference type="Proteomes" id="UP000198327"/>
    </source>
</evidence>